<accession>A0A7H0HE13</accession>
<dbReference type="InterPro" id="IPR011152">
    <property type="entry name" value="Pesterase_MJ0912"/>
</dbReference>
<dbReference type="AlphaFoldDB" id="A0A7H0HE13"/>
<feature type="domain" description="Calcineurin-like phosphoesterase" evidence="2">
    <location>
        <begin position="1"/>
        <end position="214"/>
    </location>
</feature>
<evidence type="ECO:0000256" key="1">
    <source>
        <dbReference type="ARBA" id="ARBA00008950"/>
    </source>
</evidence>
<evidence type="ECO:0000313" key="4">
    <source>
        <dbReference type="Proteomes" id="UP000516057"/>
    </source>
</evidence>
<dbReference type="PANTHER" id="PTHR42850">
    <property type="entry name" value="METALLOPHOSPHOESTERASE"/>
    <property type="match status" value="1"/>
</dbReference>
<dbReference type="CDD" id="cd00838">
    <property type="entry name" value="MPP_superfamily"/>
    <property type="match status" value="1"/>
</dbReference>
<dbReference type="GO" id="GO:0016791">
    <property type="term" value="F:phosphatase activity"/>
    <property type="evidence" value="ECO:0007669"/>
    <property type="project" value="TreeGrafter"/>
</dbReference>
<dbReference type="Gene3D" id="3.60.21.10">
    <property type="match status" value="1"/>
</dbReference>
<reference evidence="3 4" key="1">
    <citation type="submission" date="2020-08" db="EMBL/GenBank/DDBJ databases">
        <title>Genome sequence of Acidovorax monticola KACC 19171T.</title>
        <authorList>
            <person name="Hyun D.-W."/>
            <person name="Bae J.-W."/>
        </authorList>
    </citation>
    <scope>NUCLEOTIDE SEQUENCE [LARGE SCALE GENOMIC DNA]</scope>
    <source>
        <strain evidence="3 4">KACC 19171</strain>
    </source>
</reference>
<evidence type="ECO:0000313" key="3">
    <source>
        <dbReference type="EMBL" id="QNP58779.1"/>
    </source>
</evidence>
<dbReference type="SUPFAM" id="SSF56300">
    <property type="entry name" value="Metallo-dependent phosphatases"/>
    <property type="match status" value="1"/>
</dbReference>
<protein>
    <submittedName>
        <fullName evidence="3">Metallophosphoesterase family protein</fullName>
    </submittedName>
</protein>
<sequence length="252" mass="26901">MKIALLSDIHANRQALETCLAHARAQGVLQFALLGDLVGYGGDPVAVVEQAMALAAEGALIVRGNHDALAVAPPALAQSLGDQGAQWTHAQLGPAHRAFLAAQPLTARHGARTLLVHASADGPERWRYIEDANAAERSMAAASAMDPAIRYVFGGHVHEQALYFLTPTAKLMRFAPQPGVPVPVPPHRQWLGIVGSVGQPRDHDARAMYALFDEEAATITFHRVPYDHAAAAAAIRATQLPAFFADRLETGR</sequence>
<keyword evidence="4" id="KW-1185">Reference proteome</keyword>
<dbReference type="InterPro" id="IPR024654">
    <property type="entry name" value="Calcineurin-like_PHP_lpxH"/>
</dbReference>
<dbReference type="Proteomes" id="UP000516057">
    <property type="component" value="Chromosome"/>
</dbReference>
<comment type="similarity">
    <text evidence="1">Belongs to the metallophosphoesterase superfamily. YfcE family.</text>
</comment>
<name>A0A7H0HE13_9BURK</name>
<evidence type="ECO:0000259" key="2">
    <source>
        <dbReference type="Pfam" id="PF12850"/>
    </source>
</evidence>
<dbReference type="GO" id="GO:0005737">
    <property type="term" value="C:cytoplasm"/>
    <property type="evidence" value="ECO:0007669"/>
    <property type="project" value="TreeGrafter"/>
</dbReference>
<dbReference type="Pfam" id="PF12850">
    <property type="entry name" value="Metallophos_2"/>
    <property type="match status" value="1"/>
</dbReference>
<proteinExistence type="inferred from homology"/>
<dbReference type="PIRSF" id="PIRSF000883">
    <property type="entry name" value="Pesterase_MJ0912"/>
    <property type="match status" value="1"/>
</dbReference>
<dbReference type="EMBL" id="CP060790">
    <property type="protein sequence ID" value="QNP58779.1"/>
    <property type="molecule type" value="Genomic_DNA"/>
</dbReference>
<dbReference type="InterPro" id="IPR029052">
    <property type="entry name" value="Metallo-depent_PP-like"/>
</dbReference>
<dbReference type="RefSeq" id="WP_187735764.1">
    <property type="nucleotide sequence ID" value="NZ_CP060790.1"/>
</dbReference>
<dbReference type="PANTHER" id="PTHR42850:SF2">
    <property type="entry name" value="BLL5683 PROTEIN"/>
    <property type="match status" value="1"/>
</dbReference>
<dbReference type="InterPro" id="IPR050126">
    <property type="entry name" value="Ap4A_hydrolase"/>
</dbReference>
<gene>
    <name evidence="3" type="ORF">H9L24_17780</name>
</gene>
<dbReference type="KEGG" id="amon:H9L24_17780"/>
<organism evidence="3 4">
    <name type="scientific">Paenacidovorax monticola</name>
    <dbReference type="NCBI Taxonomy" id="1926868"/>
    <lineage>
        <taxon>Bacteria</taxon>
        <taxon>Pseudomonadati</taxon>
        <taxon>Pseudomonadota</taxon>
        <taxon>Betaproteobacteria</taxon>
        <taxon>Burkholderiales</taxon>
        <taxon>Comamonadaceae</taxon>
        <taxon>Paenacidovorax</taxon>
    </lineage>
</organism>